<evidence type="ECO:0008006" key="3">
    <source>
        <dbReference type="Google" id="ProtNLM"/>
    </source>
</evidence>
<protein>
    <recommendedName>
        <fullName evidence="3">Bacteriophage tail tape measure C-terminal domain-containing protein</fullName>
    </recommendedName>
</protein>
<evidence type="ECO:0000313" key="1">
    <source>
        <dbReference type="EMBL" id="MBI1756205.1"/>
    </source>
</evidence>
<dbReference type="Proteomes" id="UP000727962">
    <property type="component" value="Unassembled WGS sequence"/>
</dbReference>
<accession>A0A931LWM2</accession>
<dbReference type="EMBL" id="JACOSL010000026">
    <property type="protein sequence ID" value="MBI1756205.1"/>
    <property type="molecule type" value="Genomic_DNA"/>
</dbReference>
<comment type="caution">
    <text evidence="1">The sequence shown here is derived from an EMBL/GenBank/DDBJ whole genome shotgun (WGS) entry which is preliminary data.</text>
</comment>
<proteinExistence type="predicted"/>
<organism evidence="1 2">
    <name type="scientific">Fimbriimonas ginsengisoli</name>
    <dbReference type="NCBI Taxonomy" id="1005039"/>
    <lineage>
        <taxon>Bacteria</taxon>
        <taxon>Bacillati</taxon>
        <taxon>Armatimonadota</taxon>
        <taxon>Fimbriimonadia</taxon>
        <taxon>Fimbriimonadales</taxon>
        <taxon>Fimbriimonadaceae</taxon>
        <taxon>Fimbriimonas</taxon>
    </lineage>
</organism>
<sequence>MTIAELQVRITGDDSSAQRALERTSASLRSAREAAEATARAVALAFRQPPGIGVLPGLATAGLGAMLGPGALPLEARQSAEQADAYSRVLERIAKDLGEHAGMTRTQAALYAFARGELGLLTEAEAANLRVMLARRDVAIDLAKGERLLDELTQHARLGLMEAQASDPRDLASIQAFAKPFAQLTDAAHRAQVEQLAAAQSSLQGVLDAQRQAQDQAARRERDLMQWVASGGLSAIAGARPMSADELRAQQDLEGSTLRLRLERARLTATDDAHRLSIQLLGREFESLDAVQRRYLTETLVPLATENERMEHSSLRQREIAAELTREIGRQYGEIARAGGALGPAEAALERLGGDTRNLSEENRRLLGDLRRLQPAVEAVKRLSQAMSRAIDTTLDDLYNNGFRNFFSAVARGFDRMLSDMAREWLRSEIKQLLEHQIGRIVHPPSSGSDGGLLGGLIGSFGGGGAAPSEVGVPADFGFGGWFAGGGDVFPGRVYGVGERGPELFVPWTSGRILSSNDLRAALAGAGGVQIVQNVHFHVEAGAGPGLKLSAAQAAAEIARRTGQALGKGRV</sequence>
<gene>
    <name evidence="1" type="ORF">HYR64_03760</name>
</gene>
<dbReference type="AlphaFoldDB" id="A0A931LWM2"/>
<name>A0A931LWM2_FIMGI</name>
<reference evidence="1" key="1">
    <citation type="submission" date="2020-07" db="EMBL/GenBank/DDBJ databases">
        <title>Huge and variable diversity of episymbiotic CPR bacteria and DPANN archaea in groundwater ecosystems.</title>
        <authorList>
            <person name="He C.Y."/>
            <person name="Keren R."/>
            <person name="Whittaker M."/>
            <person name="Farag I.F."/>
            <person name="Doudna J."/>
            <person name="Cate J.H.D."/>
            <person name="Banfield J.F."/>
        </authorList>
    </citation>
    <scope>NUCLEOTIDE SEQUENCE</scope>
    <source>
        <strain evidence="1">NC_groundwater_17_Pr7_B-0.1um_64_12</strain>
    </source>
</reference>
<evidence type="ECO:0000313" key="2">
    <source>
        <dbReference type="Proteomes" id="UP000727962"/>
    </source>
</evidence>